<keyword evidence="2" id="KW-1185">Reference proteome</keyword>
<name>A0ACB6QM08_9PLEO</name>
<reference evidence="1" key="1">
    <citation type="journal article" date="2020" name="Stud. Mycol.">
        <title>101 Dothideomycetes genomes: a test case for predicting lifestyles and emergence of pathogens.</title>
        <authorList>
            <person name="Haridas S."/>
            <person name="Albert R."/>
            <person name="Binder M."/>
            <person name="Bloem J."/>
            <person name="Labutti K."/>
            <person name="Salamov A."/>
            <person name="Andreopoulos B."/>
            <person name="Baker S."/>
            <person name="Barry K."/>
            <person name="Bills G."/>
            <person name="Bluhm B."/>
            <person name="Cannon C."/>
            <person name="Castanera R."/>
            <person name="Culley D."/>
            <person name="Daum C."/>
            <person name="Ezra D."/>
            <person name="Gonzalez J."/>
            <person name="Henrissat B."/>
            <person name="Kuo A."/>
            <person name="Liang C."/>
            <person name="Lipzen A."/>
            <person name="Lutzoni F."/>
            <person name="Magnuson J."/>
            <person name="Mondo S."/>
            <person name="Nolan M."/>
            <person name="Ohm R."/>
            <person name="Pangilinan J."/>
            <person name="Park H.-J."/>
            <person name="Ramirez L."/>
            <person name="Alfaro M."/>
            <person name="Sun H."/>
            <person name="Tritt A."/>
            <person name="Yoshinaga Y."/>
            <person name="Zwiers L.-H."/>
            <person name="Turgeon B."/>
            <person name="Goodwin S."/>
            <person name="Spatafora J."/>
            <person name="Crous P."/>
            <person name="Grigoriev I."/>
        </authorList>
    </citation>
    <scope>NUCLEOTIDE SEQUENCE</scope>
    <source>
        <strain evidence="1">ATCC 200398</strain>
    </source>
</reference>
<dbReference type="Proteomes" id="UP000799755">
    <property type="component" value="Unassembled WGS sequence"/>
</dbReference>
<sequence>MATSDPPGPPTPGTPAVAAAVEGALFPQQFLALRALVEYGWSKDRIHVLLRRGFSDATDLVGALDPESKDKIVGSLNPLQGISETTLSAWFDIITIRSSGRRTPIDNSPDTNMEPHSHPHHLNTPQGSSRSTSRRRSHAEISNADSTDITEPSQEVQESLGKRRRPPLPRVLVQRHCPFCLVHRKRPKPFVNQKSLENHILKEHLQDSVEGTRLQETDLLGCGYCPCDDNLDLQGNAFLSPSKLAHHIASDHSQPNSQQPVRLNWSFNASFTNLLSGQPNLRRPCLRLVGDKVEDIKKKRNLSSLRLGLSWKLSHETCALLEKLQYLGGKLHSGQTSLDQSVPFTHIDGNDEAEIKKLVSDAYKLAQKAELEVKSHQQNSIQNNPSIRVAQHPSPSSQPKELAGVGSGAYDKSLWPTAASPSTPAHSHVDPVGPGPSYLPTSSRHMSPHGATGGANHQYQPLGSPFMTQHQMLSPTQNTFQPHGQGHLSMAQGTGGPFIQPGIRPSAYLPSGGPNSPLVDNSQMWVSGQAERYSPVENTIHSHRLPSVGQTNQTKMYDWRNITNRNLGILDPTQMTHAEILEFVHSPNQNQGQMDEVPPQTYPIRQTHQDTAQY</sequence>
<accession>A0ACB6QM08</accession>
<evidence type="ECO:0000313" key="2">
    <source>
        <dbReference type="Proteomes" id="UP000799755"/>
    </source>
</evidence>
<evidence type="ECO:0000313" key="1">
    <source>
        <dbReference type="EMBL" id="KAF2467337.1"/>
    </source>
</evidence>
<comment type="caution">
    <text evidence="1">The sequence shown here is derived from an EMBL/GenBank/DDBJ whole genome shotgun (WGS) entry which is preliminary data.</text>
</comment>
<gene>
    <name evidence="1" type="ORF">BDR25DRAFT_345074</name>
</gene>
<dbReference type="EMBL" id="MU003521">
    <property type="protein sequence ID" value="KAF2467337.1"/>
    <property type="molecule type" value="Genomic_DNA"/>
</dbReference>
<proteinExistence type="predicted"/>
<protein>
    <submittedName>
        <fullName evidence="1">Uncharacterized protein</fullName>
    </submittedName>
</protein>
<organism evidence="1 2">
    <name type="scientific">Lindgomyces ingoldianus</name>
    <dbReference type="NCBI Taxonomy" id="673940"/>
    <lineage>
        <taxon>Eukaryota</taxon>
        <taxon>Fungi</taxon>
        <taxon>Dikarya</taxon>
        <taxon>Ascomycota</taxon>
        <taxon>Pezizomycotina</taxon>
        <taxon>Dothideomycetes</taxon>
        <taxon>Pleosporomycetidae</taxon>
        <taxon>Pleosporales</taxon>
        <taxon>Lindgomycetaceae</taxon>
        <taxon>Lindgomyces</taxon>
    </lineage>
</organism>